<gene>
    <name evidence="17" type="ORF">KDK92_21075</name>
</gene>
<evidence type="ECO:0000256" key="11">
    <source>
        <dbReference type="ARBA" id="ARBA00022989"/>
    </source>
</evidence>
<keyword evidence="12" id="KW-0902">Two-component regulatory system</keyword>
<accession>A0A9J6P665</accession>
<evidence type="ECO:0000256" key="5">
    <source>
        <dbReference type="ARBA" id="ARBA00022553"/>
    </source>
</evidence>
<dbReference type="AlphaFoldDB" id="A0A9J6P665"/>
<dbReference type="SMART" id="SM00387">
    <property type="entry name" value="HATPase_c"/>
    <property type="match status" value="1"/>
</dbReference>
<dbReference type="InterPro" id="IPR036890">
    <property type="entry name" value="HATPase_C_sf"/>
</dbReference>
<dbReference type="SUPFAM" id="SSF55874">
    <property type="entry name" value="ATPase domain of HSP90 chaperone/DNA topoisomerase II/histidine kinase"/>
    <property type="match status" value="1"/>
</dbReference>
<dbReference type="GO" id="GO:0005886">
    <property type="term" value="C:plasma membrane"/>
    <property type="evidence" value="ECO:0007669"/>
    <property type="project" value="UniProtKB-SubCell"/>
</dbReference>
<sequence>MKSSIKIKFSVFLALLLLLTVSILSTLVLSGIRNNQKKNYEMYLAQQTKIANTYIQQMYLTESIKDKEEFLQKNAQQLALQLNSINAMYVEIYDINGKELVNSMSYNIRDDVKDILSHAQKDQIAYKIVGDYVEYMAPLYNVDQIGVIQFHYSLKKDIKFYTDIKSLFISIGAVVFVLSFMSAYFYFNRFSKSIVKLKEDTMDIKRGLYTSIIPLKRKDELGELSEGIYYMSGEIEKNINKMEMEQQNLKLAVEKLRALEKQQKIFIGNITHEFKTPLTVIKTYMDLLDMYSDDPNLLKDAKVNIVKETQRLNEMVEKSLHLSSLQKYDFEFECEKIDVKEILEEICSRMHGKAHKFNISLIKNLESGFILGDKENLMHIFINLIDNAIKYNKVNGQIFINSYTKDKKVFIEVADTGIGIPKESRDKIFEPFYTVNKDRAKKHGGTGLGLSLVKELIEKQKGTILLLDTQEKGTTFLISFPTL</sequence>
<dbReference type="InterPro" id="IPR036097">
    <property type="entry name" value="HisK_dim/P_sf"/>
</dbReference>
<dbReference type="InterPro" id="IPR003660">
    <property type="entry name" value="HAMP_dom"/>
</dbReference>
<evidence type="ECO:0000313" key="18">
    <source>
        <dbReference type="Proteomes" id="UP001056429"/>
    </source>
</evidence>
<comment type="subcellular location">
    <subcellularLocation>
        <location evidence="2">Cell membrane</location>
        <topology evidence="2">Multi-pass membrane protein</topology>
    </subcellularLocation>
</comment>
<dbReference type="InterPro" id="IPR003661">
    <property type="entry name" value="HisK_dim/P_dom"/>
</dbReference>
<dbReference type="Gene3D" id="1.10.287.130">
    <property type="match status" value="1"/>
</dbReference>
<evidence type="ECO:0000259" key="16">
    <source>
        <dbReference type="PROSITE" id="PS50885"/>
    </source>
</evidence>
<dbReference type="GO" id="GO:0005524">
    <property type="term" value="F:ATP binding"/>
    <property type="evidence" value="ECO:0007669"/>
    <property type="project" value="UniProtKB-KW"/>
</dbReference>
<reference evidence="17" key="2">
    <citation type="submission" date="2021-04" db="EMBL/GenBank/DDBJ databases">
        <authorList>
            <person name="Dong X."/>
        </authorList>
    </citation>
    <scope>NUCLEOTIDE SEQUENCE</scope>
    <source>
        <strain evidence="17">ZWT</strain>
    </source>
</reference>
<dbReference type="Gene3D" id="6.10.340.10">
    <property type="match status" value="1"/>
</dbReference>
<feature type="domain" description="Histidine kinase" evidence="15">
    <location>
        <begin position="269"/>
        <end position="483"/>
    </location>
</feature>
<comment type="caution">
    <text evidence="17">The sequence shown here is derived from an EMBL/GenBank/DDBJ whole genome shotgun (WGS) entry which is preliminary data.</text>
</comment>
<keyword evidence="9" id="KW-0418">Kinase</keyword>
<dbReference type="InterPro" id="IPR004358">
    <property type="entry name" value="Sig_transdc_His_kin-like_C"/>
</dbReference>
<dbReference type="SUPFAM" id="SSF47384">
    <property type="entry name" value="Homodimeric domain of signal transducing histidine kinase"/>
    <property type="match status" value="1"/>
</dbReference>
<dbReference type="InterPro" id="IPR003594">
    <property type="entry name" value="HATPase_dom"/>
</dbReference>
<evidence type="ECO:0000313" key="17">
    <source>
        <dbReference type="EMBL" id="MCM1992223.1"/>
    </source>
</evidence>
<keyword evidence="5" id="KW-0597">Phosphoprotein</keyword>
<keyword evidence="18" id="KW-1185">Reference proteome</keyword>
<dbReference type="FunFam" id="3.30.565.10:FF:000023">
    <property type="entry name" value="PAS domain-containing sensor histidine kinase"/>
    <property type="match status" value="1"/>
</dbReference>
<protein>
    <recommendedName>
        <fullName evidence="3">histidine kinase</fullName>
        <ecNumber evidence="3">2.7.13.3</ecNumber>
    </recommendedName>
</protein>
<feature type="domain" description="HAMP" evidence="16">
    <location>
        <begin position="188"/>
        <end position="240"/>
    </location>
</feature>
<keyword evidence="6" id="KW-0808">Transferase</keyword>
<keyword evidence="11 14" id="KW-1133">Transmembrane helix</keyword>
<evidence type="ECO:0000256" key="3">
    <source>
        <dbReference type="ARBA" id="ARBA00012438"/>
    </source>
</evidence>
<dbReference type="Pfam" id="PF02518">
    <property type="entry name" value="HATPase_c"/>
    <property type="match status" value="1"/>
</dbReference>
<keyword evidence="4" id="KW-1003">Cell membrane</keyword>
<evidence type="ECO:0000256" key="7">
    <source>
        <dbReference type="ARBA" id="ARBA00022692"/>
    </source>
</evidence>
<evidence type="ECO:0000256" key="9">
    <source>
        <dbReference type="ARBA" id="ARBA00022777"/>
    </source>
</evidence>
<dbReference type="SMART" id="SM00388">
    <property type="entry name" value="HisKA"/>
    <property type="match status" value="1"/>
</dbReference>
<keyword evidence="10" id="KW-0067">ATP-binding</keyword>
<evidence type="ECO:0000256" key="4">
    <source>
        <dbReference type="ARBA" id="ARBA00022475"/>
    </source>
</evidence>
<dbReference type="CDD" id="cd06225">
    <property type="entry name" value="HAMP"/>
    <property type="match status" value="1"/>
</dbReference>
<dbReference type="Pfam" id="PF00512">
    <property type="entry name" value="HisKA"/>
    <property type="match status" value="1"/>
</dbReference>
<feature type="transmembrane region" description="Helical" evidence="14">
    <location>
        <begin position="167"/>
        <end position="187"/>
    </location>
</feature>
<dbReference type="PROSITE" id="PS50109">
    <property type="entry name" value="HIS_KIN"/>
    <property type="match status" value="1"/>
</dbReference>
<dbReference type="Gene3D" id="3.30.565.10">
    <property type="entry name" value="Histidine kinase-like ATPase, C-terminal domain"/>
    <property type="match status" value="1"/>
</dbReference>
<evidence type="ECO:0000256" key="10">
    <source>
        <dbReference type="ARBA" id="ARBA00022840"/>
    </source>
</evidence>
<name>A0A9J6P665_9CLOT</name>
<proteinExistence type="predicted"/>
<evidence type="ECO:0000256" key="12">
    <source>
        <dbReference type="ARBA" id="ARBA00023012"/>
    </source>
</evidence>
<comment type="catalytic activity">
    <reaction evidence="1">
        <text>ATP + protein L-histidine = ADP + protein N-phospho-L-histidine.</text>
        <dbReference type="EC" id="2.7.13.3"/>
    </reaction>
</comment>
<dbReference type="InterPro" id="IPR050398">
    <property type="entry name" value="HssS/ArlS-like"/>
</dbReference>
<keyword evidence="13 14" id="KW-0472">Membrane</keyword>
<organism evidence="17 18">
    <name type="scientific">Oceanirhabdus seepicola</name>
    <dbReference type="NCBI Taxonomy" id="2828781"/>
    <lineage>
        <taxon>Bacteria</taxon>
        <taxon>Bacillati</taxon>
        <taxon>Bacillota</taxon>
        <taxon>Clostridia</taxon>
        <taxon>Eubacteriales</taxon>
        <taxon>Clostridiaceae</taxon>
        <taxon>Oceanirhabdus</taxon>
    </lineage>
</organism>
<dbReference type="PROSITE" id="PS50885">
    <property type="entry name" value="HAMP"/>
    <property type="match status" value="1"/>
</dbReference>
<evidence type="ECO:0000256" key="13">
    <source>
        <dbReference type="ARBA" id="ARBA00023136"/>
    </source>
</evidence>
<dbReference type="CDD" id="cd00075">
    <property type="entry name" value="HATPase"/>
    <property type="match status" value="1"/>
</dbReference>
<evidence type="ECO:0000256" key="1">
    <source>
        <dbReference type="ARBA" id="ARBA00000085"/>
    </source>
</evidence>
<evidence type="ECO:0000259" key="15">
    <source>
        <dbReference type="PROSITE" id="PS50109"/>
    </source>
</evidence>
<dbReference type="RefSeq" id="WP_250861387.1">
    <property type="nucleotide sequence ID" value="NZ_JAGSOJ010000005.1"/>
</dbReference>
<dbReference type="CDD" id="cd00082">
    <property type="entry name" value="HisKA"/>
    <property type="match status" value="1"/>
</dbReference>
<keyword evidence="7 14" id="KW-0812">Transmembrane</keyword>
<dbReference type="EMBL" id="JAGSOJ010000005">
    <property type="protein sequence ID" value="MCM1992223.1"/>
    <property type="molecule type" value="Genomic_DNA"/>
</dbReference>
<reference evidence="17" key="1">
    <citation type="journal article" date="2021" name="mSystems">
        <title>Bacteria and Archaea Synergistically Convert Glycine Betaine to Biogenic Methane in the Formosa Cold Seep of the South China Sea.</title>
        <authorList>
            <person name="Li L."/>
            <person name="Zhang W."/>
            <person name="Zhang S."/>
            <person name="Song L."/>
            <person name="Sun Q."/>
            <person name="Zhang H."/>
            <person name="Xiang H."/>
            <person name="Dong X."/>
        </authorList>
    </citation>
    <scope>NUCLEOTIDE SEQUENCE</scope>
    <source>
        <strain evidence="17">ZWT</strain>
    </source>
</reference>
<dbReference type="Proteomes" id="UP001056429">
    <property type="component" value="Unassembled WGS sequence"/>
</dbReference>
<keyword evidence="8" id="KW-0547">Nucleotide-binding</keyword>
<evidence type="ECO:0000256" key="2">
    <source>
        <dbReference type="ARBA" id="ARBA00004651"/>
    </source>
</evidence>
<dbReference type="GO" id="GO:0000155">
    <property type="term" value="F:phosphorelay sensor kinase activity"/>
    <property type="evidence" value="ECO:0007669"/>
    <property type="project" value="InterPro"/>
</dbReference>
<evidence type="ECO:0000256" key="6">
    <source>
        <dbReference type="ARBA" id="ARBA00022679"/>
    </source>
</evidence>
<evidence type="ECO:0000256" key="8">
    <source>
        <dbReference type="ARBA" id="ARBA00022741"/>
    </source>
</evidence>
<dbReference type="PANTHER" id="PTHR45528:SF1">
    <property type="entry name" value="SENSOR HISTIDINE KINASE CPXA"/>
    <property type="match status" value="1"/>
</dbReference>
<evidence type="ECO:0000256" key="14">
    <source>
        <dbReference type="SAM" id="Phobius"/>
    </source>
</evidence>
<dbReference type="EC" id="2.7.13.3" evidence="3"/>
<dbReference type="PANTHER" id="PTHR45528">
    <property type="entry name" value="SENSOR HISTIDINE KINASE CPXA"/>
    <property type="match status" value="1"/>
</dbReference>
<dbReference type="InterPro" id="IPR005467">
    <property type="entry name" value="His_kinase_dom"/>
</dbReference>
<dbReference type="PRINTS" id="PR00344">
    <property type="entry name" value="BCTRLSENSOR"/>
</dbReference>